<sequence>MSELVMKKYVASYEDKCKKKSGQEYWDNIDFIYCFTTLN</sequence>
<organism evidence="1 2">
    <name type="scientific">Bacteroides cellulosilyticus</name>
    <dbReference type="NCBI Taxonomy" id="246787"/>
    <lineage>
        <taxon>Bacteria</taxon>
        <taxon>Pseudomonadati</taxon>
        <taxon>Bacteroidota</taxon>
        <taxon>Bacteroidia</taxon>
        <taxon>Bacteroidales</taxon>
        <taxon>Bacteroidaceae</taxon>
        <taxon>Bacteroides</taxon>
    </lineage>
</organism>
<gene>
    <name evidence="1" type="ORF">BcellWH2_00708</name>
</gene>
<dbReference type="KEGG" id="bcel:BcellWH2_00708"/>
<protein>
    <submittedName>
        <fullName evidence="1">Uncharacterized protein</fullName>
    </submittedName>
</protein>
<dbReference type="EMBL" id="CP012801">
    <property type="protein sequence ID" value="ALJ57972.1"/>
    <property type="molecule type" value="Genomic_DNA"/>
</dbReference>
<reference evidence="1 2" key="1">
    <citation type="journal article" date="2015" name="Science">
        <title>Genetic determinants of in vivo fitness and diet responsiveness in multiple human gut Bacteroides.</title>
        <authorList>
            <person name="Wu M."/>
            <person name="McNulty N.P."/>
            <person name="Rodionov D.A."/>
            <person name="Khoroshkin M.S."/>
            <person name="Griffin N.W."/>
            <person name="Cheng J."/>
            <person name="Latreille P."/>
            <person name="Kerstetter R.A."/>
            <person name="Terrapon N."/>
            <person name="Henrissat B."/>
            <person name="Osterman A.L."/>
            <person name="Gordon J.I."/>
        </authorList>
    </citation>
    <scope>NUCLEOTIDE SEQUENCE [LARGE SCALE GENOMIC DNA]</scope>
    <source>
        <strain evidence="1 2">WH2</strain>
    </source>
</reference>
<dbReference type="Proteomes" id="UP000061809">
    <property type="component" value="Chromosome"/>
</dbReference>
<name>A0A0P0GJK3_9BACE</name>
<evidence type="ECO:0000313" key="1">
    <source>
        <dbReference type="EMBL" id="ALJ57972.1"/>
    </source>
</evidence>
<proteinExistence type="predicted"/>
<dbReference type="PATRIC" id="fig|246787.4.peg.732"/>
<accession>A0A0P0GJK3</accession>
<dbReference type="AlphaFoldDB" id="A0A0P0GJK3"/>
<evidence type="ECO:0000313" key="2">
    <source>
        <dbReference type="Proteomes" id="UP000061809"/>
    </source>
</evidence>